<dbReference type="InterPro" id="IPR010359">
    <property type="entry name" value="IrrE_HExxH"/>
</dbReference>
<dbReference type="Pfam" id="PF06114">
    <property type="entry name" value="Peptidase_M78"/>
    <property type="match status" value="1"/>
</dbReference>
<evidence type="ECO:0000313" key="2">
    <source>
        <dbReference type="EMBL" id="MDA7027560.1"/>
    </source>
</evidence>
<dbReference type="Gene3D" id="1.10.10.2910">
    <property type="match status" value="1"/>
</dbReference>
<gene>
    <name evidence="2" type="ORF">PJ311_13295</name>
</gene>
<proteinExistence type="predicted"/>
<organism evidence="2 3">
    <name type="scientific">Bacillus changyiensis</name>
    <dbReference type="NCBI Taxonomy" id="3004103"/>
    <lineage>
        <taxon>Bacteria</taxon>
        <taxon>Bacillati</taxon>
        <taxon>Bacillota</taxon>
        <taxon>Bacilli</taxon>
        <taxon>Bacillales</taxon>
        <taxon>Bacillaceae</taxon>
        <taxon>Bacillus</taxon>
    </lineage>
</organism>
<feature type="non-terminal residue" evidence="2">
    <location>
        <position position="1"/>
    </location>
</feature>
<comment type="caution">
    <text evidence="2">The sequence shown here is derived from an EMBL/GenBank/DDBJ whole genome shotgun (WGS) entry which is preliminary data.</text>
</comment>
<dbReference type="RefSeq" id="WP_271341391.1">
    <property type="nucleotide sequence ID" value="NZ_JAQKAB010000008.1"/>
</dbReference>
<dbReference type="EMBL" id="JAQKAB010000008">
    <property type="protein sequence ID" value="MDA7027560.1"/>
    <property type="molecule type" value="Genomic_DNA"/>
</dbReference>
<dbReference type="Proteomes" id="UP001211894">
    <property type="component" value="Unassembled WGS sequence"/>
</dbReference>
<evidence type="ECO:0000259" key="1">
    <source>
        <dbReference type="Pfam" id="PF06114"/>
    </source>
</evidence>
<reference evidence="2 3" key="1">
    <citation type="submission" date="2023-01" db="EMBL/GenBank/DDBJ databases">
        <title>Bacillus changyiensis sp. nov., isolated from a coastal deposit.</title>
        <authorList>
            <person name="Xiao G."/>
            <person name="Lai Q."/>
            <person name="Hu Z."/>
            <person name="Shao Z."/>
        </authorList>
    </citation>
    <scope>NUCLEOTIDE SEQUENCE [LARGE SCALE GENOMIC DNA]</scope>
    <source>
        <strain evidence="2 3">CLL-7-23</strain>
    </source>
</reference>
<name>A0ABT4X5I8_9BACI</name>
<protein>
    <submittedName>
        <fullName evidence="2">ImmA/IrrE family metallo-endopeptidase</fullName>
    </submittedName>
</protein>
<accession>A0ABT4X5I8</accession>
<sequence>SILEEEIERIYMQLNIIEPEQINMDKIAESFNIYLHFEDVSSRMFCFNDHYSIVLDNQLSPEEQWQDFGHELCHVLKHCGDQFKMSFMFRQLQEFQANSFMYHFCVPTFMLENIKLPQLKSEVVKLIGDTFNVTYPFAAKRLEMYRRKLFSVMWYKAIYKTNQRNIACNRGETNVLQES</sequence>
<feature type="domain" description="IrrE N-terminal-like" evidence="1">
    <location>
        <begin position="29"/>
        <end position="143"/>
    </location>
</feature>
<keyword evidence="3" id="KW-1185">Reference proteome</keyword>
<evidence type="ECO:0000313" key="3">
    <source>
        <dbReference type="Proteomes" id="UP001211894"/>
    </source>
</evidence>